<proteinExistence type="inferred from homology"/>
<dbReference type="RefSeq" id="WP_075527467.1">
    <property type="nucleotide sequence ID" value="NZ_CP017560.1"/>
</dbReference>
<evidence type="ECO:0000313" key="8">
    <source>
        <dbReference type="EMBL" id="AOV07338.1"/>
    </source>
</evidence>
<dbReference type="Proteomes" id="UP000185746">
    <property type="component" value="Chromosome"/>
</dbReference>
<evidence type="ECO:0000256" key="3">
    <source>
        <dbReference type="ARBA" id="ARBA00012953"/>
    </source>
</evidence>
<dbReference type="EC" id="3.1.3.71" evidence="3"/>
<dbReference type="GO" id="GO:0050545">
    <property type="term" value="F:sulfopyruvate decarboxylase activity"/>
    <property type="evidence" value="ECO:0007669"/>
    <property type="project" value="TreeGrafter"/>
</dbReference>
<evidence type="ECO:0000256" key="1">
    <source>
        <dbReference type="ARBA" id="ARBA00001946"/>
    </source>
</evidence>
<dbReference type="InterPro" id="IPR005238">
    <property type="entry name" value="ComB-like"/>
</dbReference>
<organism evidence="8 9">
    <name type="scientific">Sporosarcina ureilytica</name>
    <dbReference type="NCBI Taxonomy" id="298596"/>
    <lineage>
        <taxon>Bacteria</taxon>
        <taxon>Bacillati</taxon>
        <taxon>Bacillota</taxon>
        <taxon>Bacilli</taxon>
        <taxon>Bacillales</taxon>
        <taxon>Caryophanaceae</taxon>
        <taxon>Sporosarcina</taxon>
    </lineage>
</organism>
<protein>
    <recommendedName>
        <fullName evidence="4">Probable 2-phosphosulfolactate phosphatase</fullName>
        <ecNumber evidence="3">3.1.3.71</ecNumber>
    </recommendedName>
</protein>
<dbReference type="GO" id="GO:0050532">
    <property type="term" value="F:2-phosphosulfolactate phosphatase activity"/>
    <property type="evidence" value="ECO:0007669"/>
    <property type="project" value="UniProtKB-EC"/>
</dbReference>
<dbReference type="KEGG" id="surl:BI350_07155"/>
<evidence type="ECO:0000256" key="7">
    <source>
        <dbReference type="ARBA" id="ARBA00033711"/>
    </source>
</evidence>
<dbReference type="InterPro" id="IPR036702">
    <property type="entry name" value="ComB-like_sf"/>
</dbReference>
<comment type="catalytic activity">
    <reaction evidence="7">
        <text>(2R)-O-phospho-3-sulfolactate + H2O = (2R)-3-sulfolactate + phosphate</text>
        <dbReference type="Rhea" id="RHEA:23416"/>
        <dbReference type="ChEBI" id="CHEBI:15377"/>
        <dbReference type="ChEBI" id="CHEBI:15597"/>
        <dbReference type="ChEBI" id="CHEBI:43474"/>
        <dbReference type="ChEBI" id="CHEBI:58738"/>
        <dbReference type="EC" id="3.1.3.71"/>
    </reaction>
</comment>
<dbReference type="PANTHER" id="PTHR37311:SF1">
    <property type="entry name" value="2-PHOSPHOSULFOLACTATE PHOSPHATASE-RELATED"/>
    <property type="match status" value="1"/>
</dbReference>
<dbReference type="SUPFAM" id="SSF142823">
    <property type="entry name" value="ComB-like"/>
    <property type="match status" value="1"/>
</dbReference>
<comment type="similarity">
    <text evidence="2">Belongs to the ComB family.</text>
</comment>
<keyword evidence="6" id="KW-0460">Magnesium</keyword>
<dbReference type="Pfam" id="PF04029">
    <property type="entry name" value="2-ph_phosp"/>
    <property type="match status" value="1"/>
</dbReference>
<name>A0A1D8JF80_9BACL</name>
<dbReference type="EMBL" id="CP017560">
    <property type="protein sequence ID" value="AOV07338.1"/>
    <property type="molecule type" value="Genomic_DNA"/>
</dbReference>
<accession>A0A1D8JF80</accession>
<comment type="cofactor">
    <cofactor evidence="1">
        <name>Mg(2+)</name>
        <dbReference type="ChEBI" id="CHEBI:18420"/>
    </cofactor>
</comment>
<dbReference type="GO" id="GO:0000287">
    <property type="term" value="F:magnesium ion binding"/>
    <property type="evidence" value="ECO:0007669"/>
    <property type="project" value="InterPro"/>
</dbReference>
<reference evidence="8 9" key="1">
    <citation type="submission" date="2016-09" db="EMBL/GenBank/DDBJ databases">
        <title>Complete genome sequence of the Lysinibacillus sphaericus LMG 22257, a specie of Bacillus with ureolytic activity that can effectively biodeposit calcium carbonate.</title>
        <authorList>
            <person name="Yan W."/>
        </authorList>
    </citation>
    <scope>NUCLEOTIDE SEQUENCE [LARGE SCALE GENOMIC DNA]</scope>
    <source>
        <strain evidence="8 9">LMG 22257</strain>
    </source>
</reference>
<dbReference type="Gene3D" id="3.90.1560.10">
    <property type="entry name" value="ComB-like"/>
    <property type="match status" value="1"/>
</dbReference>
<evidence type="ECO:0000256" key="4">
    <source>
        <dbReference type="ARBA" id="ARBA00021948"/>
    </source>
</evidence>
<evidence type="ECO:0000313" key="9">
    <source>
        <dbReference type="Proteomes" id="UP000185746"/>
    </source>
</evidence>
<evidence type="ECO:0000256" key="6">
    <source>
        <dbReference type="ARBA" id="ARBA00022842"/>
    </source>
</evidence>
<keyword evidence="9" id="KW-1185">Reference proteome</keyword>
<evidence type="ECO:0000256" key="2">
    <source>
        <dbReference type="ARBA" id="ARBA00009997"/>
    </source>
</evidence>
<sequence length="245" mass="26703">MGKHKLHVLLSKEEVNPEKIDPETVVIVFDVLLATTTIATVLHYGAKEVIPVMNGEEALKVSEGLQQCAAILTGEYEGRTIEGFVDPLPSILKDSAADKTIVLSTTNGTVAIGNVSKAKNIYAASLVNVRAVARKIAKDHANKKILLVCAGGSMRRFAMEDFYGAGCFIDKLMSQNNSWELTDSANTALFFYRGNETESKHVLMKSETGKMMLQMGLELDVQFASELGSIDVVPRYENGKMIATK</sequence>
<dbReference type="PANTHER" id="PTHR37311">
    <property type="entry name" value="2-PHOSPHOSULFOLACTATE PHOSPHATASE-RELATED"/>
    <property type="match status" value="1"/>
</dbReference>
<dbReference type="AlphaFoldDB" id="A0A1D8JF80"/>
<gene>
    <name evidence="8" type="ORF">BI350_07155</name>
</gene>
<evidence type="ECO:0000256" key="5">
    <source>
        <dbReference type="ARBA" id="ARBA00022801"/>
    </source>
</evidence>
<keyword evidence="5" id="KW-0378">Hydrolase</keyword>